<organism evidence="8 9">
    <name type="scientific">Geodia barretti</name>
    <name type="common">Barrett's horny sponge</name>
    <dbReference type="NCBI Taxonomy" id="519541"/>
    <lineage>
        <taxon>Eukaryota</taxon>
        <taxon>Metazoa</taxon>
        <taxon>Porifera</taxon>
        <taxon>Demospongiae</taxon>
        <taxon>Heteroscleromorpha</taxon>
        <taxon>Tetractinellida</taxon>
        <taxon>Astrophorina</taxon>
        <taxon>Geodiidae</taxon>
        <taxon>Geodia</taxon>
    </lineage>
</organism>
<keyword evidence="3" id="KW-0694">RNA-binding</keyword>
<dbReference type="InterPro" id="IPR035980">
    <property type="entry name" value="Ribosomal_bS6_sf"/>
</dbReference>
<dbReference type="SUPFAM" id="SSF54995">
    <property type="entry name" value="Ribosomal protein S6"/>
    <property type="match status" value="1"/>
</dbReference>
<protein>
    <recommendedName>
        <fullName evidence="6">Small ribosomal subunit protein bS6m</fullName>
    </recommendedName>
    <alternativeName>
        <fullName evidence="7">28S ribosomal protein S6, mitochondrial</fullName>
    </alternativeName>
</protein>
<keyword evidence="4 8" id="KW-0689">Ribosomal protein</keyword>
<evidence type="ECO:0000256" key="1">
    <source>
        <dbReference type="ARBA" id="ARBA00009512"/>
    </source>
</evidence>
<dbReference type="GO" id="GO:0005737">
    <property type="term" value="C:cytoplasm"/>
    <property type="evidence" value="ECO:0007669"/>
    <property type="project" value="UniProtKB-ARBA"/>
</dbReference>
<dbReference type="InterPro" id="IPR014717">
    <property type="entry name" value="Transl_elong_EF1B/ribsomal_bS6"/>
</dbReference>
<dbReference type="CDD" id="cd00473">
    <property type="entry name" value="bS6"/>
    <property type="match status" value="1"/>
</dbReference>
<dbReference type="Gene3D" id="3.30.70.60">
    <property type="match status" value="1"/>
</dbReference>
<name>A0AA35RAS9_GEOBA</name>
<proteinExistence type="inferred from homology"/>
<dbReference type="GO" id="GO:0005840">
    <property type="term" value="C:ribosome"/>
    <property type="evidence" value="ECO:0007669"/>
    <property type="project" value="UniProtKB-KW"/>
</dbReference>
<dbReference type="GO" id="GO:0006412">
    <property type="term" value="P:translation"/>
    <property type="evidence" value="ECO:0007669"/>
    <property type="project" value="InterPro"/>
</dbReference>
<dbReference type="InterPro" id="IPR000529">
    <property type="entry name" value="Ribosomal_bS6"/>
</dbReference>
<dbReference type="GO" id="GO:1990904">
    <property type="term" value="C:ribonucleoprotein complex"/>
    <property type="evidence" value="ECO:0007669"/>
    <property type="project" value="UniProtKB-KW"/>
</dbReference>
<comment type="similarity">
    <text evidence="1">Belongs to the bacterial ribosomal protein bS6 family.</text>
</comment>
<dbReference type="GO" id="GO:0003735">
    <property type="term" value="F:structural constituent of ribosome"/>
    <property type="evidence" value="ECO:0007669"/>
    <property type="project" value="InterPro"/>
</dbReference>
<evidence type="ECO:0000256" key="7">
    <source>
        <dbReference type="ARBA" id="ARBA00035365"/>
    </source>
</evidence>
<dbReference type="InterPro" id="IPR020815">
    <property type="entry name" value="Ribosomal_bS6_CS"/>
</dbReference>
<dbReference type="AlphaFoldDB" id="A0AA35RAS9"/>
<sequence>MYDLQEHRVVAQRLRDYEIVFILTPEANEGEVEAAIERISSFVTERGGTFGEPEVWGLRRLAYAINKFMEGIYVLARFSLDASDVLELERSLTTSEDVIRHLVTKTID</sequence>
<dbReference type="PANTHER" id="PTHR21011">
    <property type="entry name" value="MITOCHONDRIAL 28S RIBOSOMAL PROTEIN S6"/>
    <property type="match status" value="1"/>
</dbReference>
<dbReference type="InterPro" id="IPR020814">
    <property type="entry name" value="Ribosomal_S6_plastid/chlpt"/>
</dbReference>
<evidence type="ECO:0000256" key="3">
    <source>
        <dbReference type="ARBA" id="ARBA00022884"/>
    </source>
</evidence>
<evidence type="ECO:0000256" key="4">
    <source>
        <dbReference type="ARBA" id="ARBA00022980"/>
    </source>
</evidence>
<comment type="caution">
    <text evidence="8">The sequence shown here is derived from an EMBL/GenBank/DDBJ whole genome shotgun (WGS) entry which is preliminary data.</text>
</comment>
<dbReference type="NCBIfam" id="TIGR00166">
    <property type="entry name" value="S6"/>
    <property type="match status" value="1"/>
</dbReference>
<reference evidence="8" key="1">
    <citation type="submission" date="2023-03" db="EMBL/GenBank/DDBJ databases">
        <authorList>
            <person name="Steffen K."/>
            <person name="Cardenas P."/>
        </authorList>
    </citation>
    <scope>NUCLEOTIDE SEQUENCE</scope>
</reference>
<evidence type="ECO:0000313" key="9">
    <source>
        <dbReference type="Proteomes" id="UP001174909"/>
    </source>
</evidence>
<keyword evidence="5" id="KW-0687">Ribonucleoprotein</keyword>
<accession>A0AA35RAS9</accession>
<keyword evidence="2" id="KW-0699">rRNA-binding</keyword>
<dbReference type="PROSITE" id="PS01048">
    <property type="entry name" value="RIBOSOMAL_S6"/>
    <property type="match status" value="1"/>
</dbReference>
<evidence type="ECO:0000313" key="8">
    <source>
        <dbReference type="EMBL" id="CAI8007537.1"/>
    </source>
</evidence>
<evidence type="ECO:0000256" key="2">
    <source>
        <dbReference type="ARBA" id="ARBA00022730"/>
    </source>
</evidence>
<evidence type="ECO:0000256" key="6">
    <source>
        <dbReference type="ARBA" id="ARBA00035170"/>
    </source>
</evidence>
<dbReference type="PANTHER" id="PTHR21011:SF1">
    <property type="entry name" value="SMALL RIBOSOMAL SUBUNIT PROTEIN BS6M"/>
    <property type="match status" value="1"/>
</dbReference>
<dbReference type="Pfam" id="PF01250">
    <property type="entry name" value="Ribosomal_S6"/>
    <property type="match status" value="1"/>
</dbReference>
<evidence type="ECO:0000256" key="5">
    <source>
        <dbReference type="ARBA" id="ARBA00023274"/>
    </source>
</evidence>
<gene>
    <name evidence="8" type="ORF">GBAR_LOCUS5257</name>
</gene>
<dbReference type="EMBL" id="CASHTH010000782">
    <property type="protein sequence ID" value="CAI8007537.1"/>
    <property type="molecule type" value="Genomic_DNA"/>
</dbReference>
<dbReference type="HAMAP" id="MF_00360">
    <property type="entry name" value="Ribosomal_bS6"/>
    <property type="match status" value="1"/>
</dbReference>
<dbReference type="Proteomes" id="UP001174909">
    <property type="component" value="Unassembled WGS sequence"/>
</dbReference>
<keyword evidence="9" id="KW-1185">Reference proteome</keyword>
<dbReference type="GO" id="GO:0070181">
    <property type="term" value="F:small ribosomal subunit rRNA binding"/>
    <property type="evidence" value="ECO:0007669"/>
    <property type="project" value="TreeGrafter"/>
</dbReference>